<dbReference type="EMBL" id="ML002322">
    <property type="protein sequence ID" value="RKP38854.1"/>
    <property type="molecule type" value="Genomic_DNA"/>
</dbReference>
<evidence type="ECO:0000313" key="2">
    <source>
        <dbReference type="EMBL" id="RKP38854.1"/>
    </source>
</evidence>
<feature type="compositionally biased region" description="Polar residues" evidence="1">
    <location>
        <begin position="127"/>
        <end position="139"/>
    </location>
</feature>
<evidence type="ECO:0000256" key="1">
    <source>
        <dbReference type="SAM" id="MobiDB-lite"/>
    </source>
</evidence>
<protein>
    <recommendedName>
        <fullName evidence="4">MIT domain-containing protein</fullName>
    </recommendedName>
</protein>
<reference evidence="3" key="1">
    <citation type="journal article" date="2018" name="Nat. Microbiol.">
        <title>Leveraging single-cell genomics to expand the fungal tree of life.</title>
        <authorList>
            <person name="Ahrendt S.R."/>
            <person name="Quandt C.A."/>
            <person name="Ciobanu D."/>
            <person name="Clum A."/>
            <person name="Salamov A."/>
            <person name="Andreopoulos B."/>
            <person name="Cheng J.F."/>
            <person name="Woyke T."/>
            <person name="Pelin A."/>
            <person name="Henrissat B."/>
            <person name="Reynolds N.K."/>
            <person name="Benny G.L."/>
            <person name="Smith M.E."/>
            <person name="James T.Y."/>
            <person name="Grigoriev I.V."/>
        </authorList>
    </citation>
    <scope>NUCLEOTIDE SEQUENCE [LARGE SCALE GENOMIC DNA]</scope>
    <source>
        <strain evidence="3">RSA 468</strain>
    </source>
</reference>
<proteinExistence type="predicted"/>
<name>A0A4P9ZYN7_9FUNG</name>
<feature type="compositionally biased region" description="Low complexity" evidence="1">
    <location>
        <begin position="38"/>
        <end position="47"/>
    </location>
</feature>
<accession>A0A4P9ZYN7</accession>
<feature type="region of interest" description="Disordered" evidence="1">
    <location>
        <begin position="38"/>
        <end position="57"/>
    </location>
</feature>
<feature type="region of interest" description="Disordered" evidence="1">
    <location>
        <begin position="226"/>
        <end position="323"/>
    </location>
</feature>
<sequence length="340" mass="35107">MVFFTPVSYLVDMTHRVFPLSEAVTSRLPFVSTFITTTTTTSSSSSSPALPARPSEAPKPLFVPGKVEAAVTVALEAVHKDSEGARDVALQLYLVALESLAQAIQPGQQDILPATHLARGISALQPSPSSTPVYASAGSNRRGPWQRRVADSPEPAVSPAPNDPTPAALAFVGGLFYHLLTLPTTLGQRWLLSSSTATSTSTTTIPTPLTTCPPRATWIDITGEQESVSAGSLSSEEESTAVDCHHPQTLPHPDPGGRPDSVYAPSHPDRGPACGVSAAPLGMDQNGVGAAAGMGTPLSSASATGSVRDRADDGRGESGDCLSGDAALLHRQAPAYSVLA</sequence>
<dbReference type="Gene3D" id="1.20.58.80">
    <property type="entry name" value="Phosphotransferase system, lactose/cellobiose-type IIA subunit"/>
    <property type="match status" value="1"/>
</dbReference>
<evidence type="ECO:0008006" key="4">
    <source>
        <dbReference type="Google" id="ProtNLM"/>
    </source>
</evidence>
<organism evidence="2 3">
    <name type="scientific">Dimargaris cristalligena</name>
    <dbReference type="NCBI Taxonomy" id="215637"/>
    <lineage>
        <taxon>Eukaryota</taxon>
        <taxon>Fungi</taxon>
        <taxon>Fungi incertae sedis</taxon>
        <taxon>Zoopagomycota</taxon>
        <taxon>Kickxellomycotina</taxon>
        <taxon>Dimargaritomycetes</taxon>
        <taxon>Dimargaritales</taxon>
        <taxon>Dimargaritaceae</taxon>
        <taxon>Dimargaris</taxon>
    </lineage>
</organism>
<gene>
    <name evidence="2" type="ORF">BJ085DRAFT_29801</name>
</gene>
<dbReference type="SUPFAM" id="SSF116846">
    <property type="entry name" value="MIT domain"/>
    <property type="match status" value="1"/>
</dbReference>
<keyword evidence="3" id="KW-1185">Reference proteome</keyword>
<feature type="region of interest" description="Disordered" evidence="1">
    <location>
        <begin position="127"/>
        <end position="162"/>
    </location>
</feature>
<dbReference type="AlphaFoldDB" id="A0A4P9ZYN7"/>
<feature type="compositionally biased region" description="Basic and acidic residues" evidence="1">
    <location>
        <begin position="307"/>
        <end position="318"/>
    </location>
</feature>
<dbReference type="InterPro" id="IPR036181">
    <property type="entry name" value="MIT_dom_sf"/>
</dbReference>
<evidence type="ECO:0000313" key="3">
    <source>
        <dbReference type="Proteomes" id="UP000268162"/>
    </source>
</evidence>
<dbReference type="Proteomes" id="UP000268162">
    <property type="component" value="Unassembled WGS sequence"/>
</dbReference>